<dbReference type="Pfam" id="PF01630">
    <property type="entry name" value="Glyco_hydro_56"/>
    <property type="match status" value="1"/>
</dbReference>
<protein>
    <recommendedName>
        <fullName evidence="10">Hyaluronidase</fullName>
        <ecNumber evidence="10">3.2.1.35</ecNumber>
    </recommendedName>
</protein>
<feature type="glycosylation site" description="N-linked (GlcNAc...) asparagine" evidence="8">
    <location>
        <position position="418"/>
    </location>
</feature>
<reference evidence="12" key="3">
    <citation type="journal article" date="2014" name="Nature">
        <title>Elephant shark genome provides unique insights into gnathostome evolution.</title>
        <authorList>
            <consortium name="International Elephant Shark Genome Sequencing Consortium"/>
            <person name="Venkatesh B."/>
            <person name="Lee A.P."/>
            <person name="Ravi V."/>
            <person name="Maurya A.K."/>
            <person name="Lian M.M."/>
            <person name="Swann J.B."/>
            <person name="Ohta Y."/>
            <person name="Flajnik M.F."/>
            <person name="Sutoh Y."/>
            <person name="Kasahara M."/>
            <person name="Hoon S."/>
            <person name="Gangu V."/>
            <person name="Roy S.W."/>
            <person name="Irimia M."/>
            <person name="Korzh V."/>
            <person name="Kondrychyn I."/>
            <person name="Lim Z.W."/>
            <person name="Tay B.H."/>
            <person name="Tohari S."/>
            <person name="Kong K.W."/>
            <person name="Ho S."/>
            <person name="Lorente-Galdos B."/>
            <person name="Quilez J."/>
            <person name="Marques-Bonet T."/>
            <person name="Raney B.J."/>
            <person name="Ingham P.W."/>
            <person name="Tay A."/>
            <person name="Hillier L.W."/>
            <person name="Minx P."/>
            <person name="Boehm T."/>
            <person name="Wilson R.K."/>
            <person name="Brenner S."/>
            <person name="Warren W.C."/>
        </authorList>
    </citation>
    <scope>NUCLEOTIDE SEQUENCE [LARGE SCALE GENOMIC DNA]</scope>
</reference>
<keyword evidence="5 10" id="KW-0326">Glycosidase</keyword>
<evidence type="ECO:0000256" key="5">
    <source>
        <dbReference type="ARBA" id="ARBA00023295"/>
    </source>
</evidence>
<proteinExistence type="inferred from homology"/>
<organism evidence="11 12">
    <name type="scientific">Callorhinchus milii</name>
    <name type="common">Ghost shark</name>
    <dbReference type="NCBI Taxonomy" id="7868"/>
    <lineage>
        <taxon>Eukaryota</taxon>
        <taxon>Metazoa</taxon>
        <taxon>Chordata</taxon>
        <taxon>Craniata</taxon>
        <taxon>Vertebrata</taxon>
        <taxon>Chondrichthyes</taxon>
        <taxon>Holocephali</taxon>
        <taxon>Chimaeriformes</taxon>
        <taxon>Callorhinchidae</taxon>
        <taxon>Callorhinchus</taxon>
    </lineage>
</organism>
<dbReference type="GO" id="GO:0030214">
    <property type="term" value="P:hyaluronan catabolic process"/>
    <property type="evidence" value="ECO:0007669"/>
    <property type="project" value="TreeGrafter"/>
</dbReference>
<comment type="similarity">
    <text evidence="2 6 10">Belongs to the glycosyl hydrolase 56 family.</text>
</comment>
<keyword evidence="3 10" id="KW-0378">Hydrolase</keyword>
<dbReference type="PRINTS" id="PR00846">
    <property type="entry name" value="GLHYDRLASE56"/>
</dbReference>
<evidence type="ECO:0000256" key="3">
    <source>
        <dbReference type="ARBA" id="ARBA00022801"/>
    </source>
</evidence>
<dbReference type="Ensembl" id="ENSCMIT00000042137.1">
    <property type="protein sequence ID" value="ENSCMIP00000041545.1"/>
    <property type="gene ID" value="ENSCMIG00000017322.1"/>
</dbReference>
<dbReference type="Proteomes" id="UP000314986">
    <property type="component" value="Unassembled WGS sequence"/>
</dbReference>
<keyword evidence="4 9" id="KW-1015">Disulfide bond</keyword>
<dbReference type="Gene3D" id="3.20.20.70">
    <property type="entry name" value="Aldolase class I"/>
    <property type="match status" value="1"/>
</dbReference>
<evidence type="ECO:0000256" key="2">
    <source>
        <dbReference type="ARBA" id="ARBA00008871"/>
    </source>
</evidence>
<dbReference type="EC" id="3.2.1.35" evidence="10"/>
<accession>A0A4W3KA60</accession>
<evidence type="ECO:0000256" key="8">
    <source>
        <dbReference type="PIRSR" id="PIRSR038193-2"/>
    </source>
</evidence>
<dbReference type="PANTHER" id="PTHR11769:SF38">
    <property type="entry name" value="HYALURONIDASE-1-LIKE"/>
    <property type="match status" value="1"/>
</dbReference>
<dbReference type="InParanoid" id="A0A4W3KA60"/>
<feature type="disulfide bond" evidence="9">
    <location>
        <begin position="272"/>
        <end position="288"/>
    </location>
</feature>
<evidence type="ECO:0000256" key="1">
    <source>
        <dbReference type="ARBA" id="ARBA00000251"/>
    </source>
</evidence>
<keyword evidence="12" id="KW-1185">Reference proteome</keyword>
<dbReference type="GeneTree" id="ENSGT01020000230364"/>
<feature type="disulfide bond" evidence="9">
    <location>
        <begin position="109"/>
        <end position="401"/>
    </location>
</feature>
<reference evidence="12" key="1">
    <citation type="journal article" date="2006" name="Science">
        <title>Ancient noncoding elements conserved in the human genome.</title>
        <authorList>
            <person name="Venkatesh B."/>
            <person name="Kirkness E.F."/>
            <person name="Loh Y.H."/>
            <person name="Halpern A.L."/>
            <person name="Lee A.P."/>
            <person name="Johnson J."/>
            <person name="Dandona N."/>
            <person name="Viswanathan L.D."/>
            <person name="Tay A."/>
            <person name="Venter J.C."/>
            <person name="Strausberg R.L."/>
            <person name="Brenner S."/>
        </authorList>
    </citation>
    <scope>NUCLEOTIDE SEQUENCE [LARGE SCALE GENOMIC DNA]</scope>
</reference>
<dbReference type="GlyCosmos" id="A0A4W3KA60">
    <property type="glycosylation" value="1 site, No reported glycans"/>
</dbReference>
<reference evidence="12" key="2">
    <citation type="journal article" date="2007" name="PLoS Biol.">
        <title>Survey sequencing and comparative analysis of the elephant shark (Callorhinchus milii) genome.</title>
        <authorList>
            <person name="Venkatesh B."/>
            <person name="Kirkness E.F."/>
            <person name="Loh Y.H."/>
            <person name="Halpern A.L."/>
            <person name="Lee A.P."/>
            <person name="Johnson J."/>
            <person name="Dandona N."/>
            <person name="Viswanathan L.D."/>
            <person name="Tay A."/>
            <person name="Venter J.C."/>
            <person name="Strausberg R.L."/>
            <person name="Brenner S."/>
        </authorList>
    </citation>
    <scope>NUCLEOTIDE SEQUENCE [LARGE SCALE GENOMIC DNA]</scope>
</reference>
<evidence type="ECO:0000256" key="7">
    <source>
        <dbReference type="PIRSR" id="PIRSR038193-1"/>
    </source>
</evidence>
<comment type="catalytic activity">
    <reaction evidence="1 10">
        <text>Random hydrolysis of (1-&gt;4)-linkages between N-acetyl-beta-D-glucosamine and D-glucuronate residues in hyaluronate.</text>
        <dbReference type="EC" id="3.2.1.35"/>
    </reaction>
</comment>
<feature type="active site" description="Proton donor" evidence="7">
    <location>
        <position position="196"/>
    </location>
</feature>
<reference evidence="11" key="4">
    <citation type="submission" date="2025-08" db="UniProtKB">
        <authorList>
            <consortium name="Ensembl"/>
        </authorList>
    </citation>
    <scope>IDENTIFICATION</scope>
</reference>
<dbReference type="PANTHER" id="PTHR11769">
    <property type="entry name" value="HYALURONIDASE"/>
    <property type="match status" value="1"/>
</dbReference>
<dbReference type="GO" id="GO:0005975">
    <property type="term" value="P:carbohydrate metabolic process"/>
    <property type="evidence" value="ECO:0007669"/>
    <property type="project" value="UniProtKB-UniRule"/>
</dbReference>
<dbReference type="InterPro" id="IPR017853">
    <property type="entry name" value="GH"/>
</dbReference>
<feature type="disulfide bond" evidence="9">
    <location>
        <begin position="431"/>
        <end position="488"/>
    </location>
</feature>
<evidence type="ECO:0000256" key="6">
    <source>
        <dbReference type="PIRNR" id="PIRNR038193"/>
    </source>
</evidence>
<evidence type="ECO:0000256" key="9">
    <source>
        <dbReference type="PIRSR" id="PIRSR038193-3"/>
    </source>
</evidence>
<dbReference type="InterPro" id="IPR018155">
    <property type="entry name" value="Hyaluronidase"/>
</dbReference>
<dbReference type="OMA" id="QYYIREA"/>
<reference evidence="11" key="5">
    <citation type="submission" date="2025-09" db="UniProtKB">
        <authorList>
            <consortium name="Ensembl"/>
        </authorList>
    </citation>
    <scope>IDENTIFICATION</scope>
</reference>
<dbReference type="PIRSF" id="PIRSF038193">
    <property type="entry name" value="Hyaluronidase"/>
    <property type="match status" value="1"/>
</dbReference>
<dbReference type="FunFam" id="3.20.20.70:FF:000065">
    <property type="entry name" value="Hyaluronidase"/>
    <property type="match status" value="1"/>
</dbReference>
<evidence type="ECO:0000256" key="4">
    <source>
        <dbReference type="ARBA" id="ARBA00023157"/>
    </source>
</evidence>
<dbReference type="GO" id="GO:0031410">
    <property type="term" value="C:cytoplasmic vesicle"/>
    <property type="evidence" value="ECO:0007669"/>
    <property type="project" value="TreeGrafter"/>
</dbReference>
<sequence>MAESLLTIAVGMAGTRPAQPAQADGDCTEPSTETIEKDPGVYLVILRSSLHSERSSRVMVSGLALLTCTAFYLSTHSVIWGRKGKVVSPSPIIQNRPFIVVWNTPTENCKKKFNIDLDLRAFDIIENQNERFVGKNITIFYQNKLGLYPYYTDTGTAVHGGVVQNASLHQHLQQASKDIQNLLDHNFHGLAVIDWEEWRPLWDRNWGDMDIYKQKSEELVRSKHPYFPEWLVFQIAKSNYETAAQNFMQETLRQGWKLRSMGLWGFYKFPDCYNYYHEEPLTKYTGQCHKEDVPRNNQLTWLWEASHALYPSIYLNKIFRSSDNARKFVHYKIKEALRVATLESLSKSLPVLPYARYTYAKTFDFLTEIDLVHTLGESAALGASGVVLWGDMEFPRTKDGCEELKNYIDHRLGRYVVNTTMAALLCSEALCDGHGRCVRQDPSSRTYLHLNPSSFQVLSVPGFPGPQLRSQGELHTEDLLKMSREFTCQCYKGWSGPQCREK</sequence>
<feature type="disulfide bond" evidence="9">
    <location>
        <begin position="426"/>
        <end position="437"/>
    </location>
</feature>
<name>A0A4W3KA60_CALMI</name>
<evidence type="ECO:0000313" key="12">
    <source>
        <dbReference type="Proteomes" id="UP000314986"/>
    </source>
</evidence>
<evidence type="ECO:0000256" key="10">
    <source>
        <dbReference type="RuleBase" id="RU610713"/>
    </source>
</evidence>
<dbReference type="InterPro" id="IPR013785">
    <property type="entry name" value="Aldolase_TIM"/>
</dbReference>
<feature type="disulfide bond" evidence="9">
    <location>
        <begin position="490"/>
        <end position="499"/>
    </location>
</feature>
<evidence type="ECO:0000313" key="11">
    <source>
        <dbReference type="Ensembl" id="ENSCMIP00000041545.1"/>
    </source>
</evidence>
<dbReference type="STRING" id="7868.ENSCMIP00000041545"/>
<dbReference type="GO" id="GO:0004415">
    <property type="term" value="F:hyalurononglucosaminidase activity"/>
    <property type="evidence" value="ECO:0007669"/>
    <property type="project" value="UniProtKB-UniRule"/>
</dbReference>
<dbReference type="AlphaFoldDB" id="A0A4W3KA60"/>
<dbReference type="SUPFAM" id="SSF51445">
    <property type="entry name" value="(Trans)glycosidases"/>
    <property type="match status" value="1"/>
</dbReference>